<evidence type="ECO:0000313" key="1">
    <source>
        <dbReference type="EMBL" id="SUF56657.1"/>
    </source>
</evidence>
<dbReference type="EMBL" id="UGWP01000004">
    <property type="protein sequence ID" value="SUF56657.1"/>
    <property type="molecule type" value="Genomic_DNA"/>
</dbReference>
<gene>
    <name evidence="2" type="primary">STY2067_2</name>
    <name evidence="1" type="synonym">STY2067_1</name>
    <name evidence="1" type="ORF">NCTC10252_01886</name>
    <name evidence="2" type="ORF">NCTC10252_02826</name>
</gene>
<organism evidence="2 3">
    <name type="scientific">Salmonella enterica</name>
    <name type="common">Salmonella choleraesuis</name>
    <dbReference type="NCBI Taxonomy" id="28901"/>
    <lineage>
        <taxon>Bacteria</taxon>
        <taxon>Pseudomonadati</taxon>
        <taxon>Pseudomonadota</taxon>
        <taxon>Gammaproteobacteria</taxon>
        <taxon>Enterobacterales</taxon>
        <taxon>Enterobacteriaceae</taxon>
        <taxon>Salmonella</taxon>
    </lineage>
</organism>
<evidence type="ECO:0000313" key="2">
    <source>
        <dbReference type="EMBL" id="SUF57557.1"/>
    </source>
</evidence>
<sequence>MEKIDLGNNESAVCGVFQNNDGTFTALTFSKSKTFKTEAGAQRWFERNTRD</sequence>
<protein>
    <submittedName>
        <fullName evidence="2">Protein of uncharacterized function (DUF1391)</fullName>
    </submittedName>
</protein>
<dbReference type="Proteomes" id="UP000254597">
    <property type="component" value="Unassembled WGS sequence"/>
</dbReference>
<name>A0A379QMI4_SALER</name>
<evidence type="ECO:0000313" key="3">
    <source>
        <dbReference type="Proteomes" id="UP000254597"/>
    </source>
</evidence>
<dbReference type="Pfam" id="PF07151">
    <property type="entry name" value="DUF1391"/>
    <property type="match status" value="1"/>
</dbReference>
<reference evidence="2 3" key="1">
    <citation type="submission" date="2018-06" db="EMBL/GenBank/DDBJ databases">
        <authorList>
            <consortium name="Pathogen Informatics"/>
            <person name="Doyle S."/>
        </authorList>
    </citation>
    <scope>NUCLEOTIDE SEQUENCE [LARGE SCALE GENOMIC DNA]</scope>
    <source>
        <strain evidence="2 3">NCTC10252</strain>
    </source>
</reference>
<accession>A0A379QMI4</accession>
<dbReference type="EMBL" id="UGWP01000004">
    <property type="protein sequence ID" value="SUF57557.1"/>
    <property type="molecule type" value="Genomic_DNA"/>
</dbReference>
<dbReference type="InterPro" id="IPR009821">
    <property type="entry name" value="DUF1391"/>
</dbReference>
<dbReference type="AlphaFoldDB" id="A0A379QMI4"/>
<proteinExistence type="predicted"/>